<name>A0A2D0AM37_9BURK</name>
<feature type="chain" id="PRO_5012361451" description="Beta-lactamase-related domain-containing protein" evidence="1">
    <location>
        <begin position="25"/>
        <end position="387"/>
    </location>
</feature>
<reference evidence="3 4" key="1">
    <citation type="journal article" date="2008" name="Int. J. Syst. Evol. Microbiol.">
        <title>Description of Roseateles aquatilis sp. nov. and Roseateles terrae sp. nov., in the class Betaproteobacteria, and emended description of the genus Roseateles.</title>
        <authorList>
            <person name="Gomila M."/>
            <person name="Bowien B."/>
            <person name="Falsen E."/>
            <person name="Moore E.R."/>
            <person name="Lalucat J."/>
        </authorList>
    </citation>
    <scope>NUCLEOTIDE SEQUENCE [LARGE SCALE GENOMIC DNA]</scope>
    <source>
        <strain evidence="3 4">CCUG 48205</strain>
    </source>
</reference>
<dbReference type="EMBL" id="NIOF01000013">
    <property type="protein sequence ID" value="OWQ85290.1"/>
    <property type="molecule type" value="Genomic_DNA"/>
</dbReference>
<dbReference type="Pfam" id="PF00144">
    <property type="entry name" value="Beta-lactamase"/>
    <property type="match status" value="1"/>
</dbReference>
<comment type="caution">
    <text evidence="3">The sequence shown here is derived from an EMBL/GenBank/DDBJ whole genome shotgun (WGS) entry which is preliminary data.</text>
</comment>
<accession>A0A2D0AM37</accession>
<organism evidence="3 4">
    <name type="scientific">Roseateles aquatilis</name>
    <dbReference type="NCBI Taxonomy" id="431061"/>
    <lineage>
        <taxon>Bacteria</taxon>
        <taxon>Pseudomonadati</taxon>
        <taxon>Pseudomonadota</taxon>
        <taxon>Betaproteobacteria</taxon>
        <taxon>Burkholderiales</taxon>
        <taxon>Sphaerotilaceae</taxon>
        <taxon>Roseateles</taxon>
    </lineage>
</organism>
<sequence>MVNGISAAIGLVAVLSGLGGSAHAATPSASDIENKTAAIERVLQGEMTARGIPGAQISIVQRGKVVFTGAYGQANVEAATPVTKQTVFGINSISKAVTGVAAMQLVEAGKLDLDRPAVTYVDSLPESWKEVTVRQLLTHTSGLPEIVDDNVRAIDGAEPAAAWAKVQELPLNFPPGTRFSYTQTNYVLMGKVIEKITGRSFSDFVRERQFNVAGMKQTGFAQPAGTQPQVASLYTYMTLLMKGMKTVGVERSKDLLPRQEVMLEYVYPTGGVQSTSTDLAEWVLALQKLKLVSKGSLEQLSKPLTLKDGTSRGFNASVNAYGLGWPSMQRPAHPAITLIGGERAAVFIYPEDDLSIIVLTNLMGAAPQKFIDKIAAIYIPGLNVENK</sequence>
<evidence type="ECO:0000313" key="3">
    <source>
        <dbReference type="EMBL" id="OWQ85290.1"/>
    </source>
</evidence>
<evidence type="ECO:0000259" key="2">
    <source>
        <dbReference type="Pfam" id="PF00144"/>
    </source>
</evidence>
<evidence type="ECO:0000256" key="1">
    <source>
        <dbReference type="SAM" id="SignalP"/>
    </source>
</evidence>
<keyword evidence="1" id="KW-0732">Signal</keyword>
<protein>
    <recommendedName>
        <fullName evidence="2">Beta-lactamase-related domain-containing protein</fullName>
    </recommendedName>
</protein>
<keyword evidence="4" id="KW-1185">Reference proteome</keyword>
<dbReference type="InterPro" id="IPR012338">
    <property type="entry name" value="Beta-lactam/transpept-like"/>
</dbReference>
<dbReference type="Proteomes" id="UP000197468">
    <property type="component" value="Unassembled WGS sequence"/>
</dbReference>
<dbReference type="PANTHER" id="PTHR46825:SF9">
    <property type="entry name" value="BETA-LACTAMASE-RELATED DOMAIN-CONTAINING PROTEIN"/>
    <property type="match status" value="1"/>
</dbReference>
<dbReference type="RefSeq" id="WP_088387137.1">
    <property type="nucleotide sequence ID" value="NZ_NIOF01000013.1"/>
</dbReference>
<dbReference type="InterPro" id="IPR001466">
    <property type="entry name" value="Beta-lactam-related"/>
</dbReference>
<dbReference type="Gene3D" id="3.40.710.10">
    <property type="entry name" value="DD-peptidase/beta-lactamase superfamily"/>
    <property type="match status" value="1"/>
</dbReference>
<dbReference type="OrthoDB" id="9801061at2"/>
<dbReference type="AlphaFoldDB" id="A0A2D0AM37"/>
<dbReference type="SUPFAM" id="SSF56601">
    <property type="entry name" value="beta-lactamase/transpeptidase-like"/>
    <property type="match status" value="1"/>
</dbReference>
<feature type="signal peptide" evidence="1">
    <location>
        <begin position="1"/>
        <end position="24"/>
    </location>
</feature>
<dbReference type="InterPro" id="IPR050491">
    <property type="entry name" value="AmpC-like"/>
</dbReference>
<proteinExistence type="predicted"/>
<gene>
    <name evidence="3" type="ORF">CDN99_22380</name>
</gene>
<dbReference type="PANTHER" id="PTHR46825">
    <property type="entry name" value="D-ALANYL-D-ALANINE-CARBOXYPEPTIDASE/ENDOPEPTIDASE AMPH"/>
    <property type="match status" value="1"/>
</dbReference>
<feature type="domain" description="Beta-lactamase-related" evidence="2">
    <location>
        <begin position="40"/>
        <end position="370"/>
    </location>
</feature>
<evidence type="ECO:0000313" key="4">
    <source>
        <dbReference type="Proteomes" id="UP000197468"/>
    </source>
</evidence>